<evidence type="ECO:0000313" key="1">
    <source>
        <dbReference type="EMBL" id="MFD2833448.1"/>
    </source>
</evidence>
<dbReference type="GO" id="GO:0016301">
    <property type="term" value="F:kinase activity"/>
    <property type="evidence" value="ECO:0007669"/>
    <property type="project" value="UniProtKB-KW"/>
</dbReference>
<dbReference type="EC" id="2.7.1.170" evidence="1"/>
<evidence type="ECO:0000313" key="2">
    <source>
        <dbReference type="Proteomes" id="UP001597438"/>
    </source>
</evidence>
<proteinExistence type="predicted"/>
<dbReference type="Proteomes" id="UP001597438">
    <property type="component" value="Unassembled WGS sequence"/>
</dbReference>
<dbReference type="PANTHER" id="PTHR30605">
    <property type="entry name" value="ANHYDRO-N-ACETYLMURAMIC ACID KINASE"/>
    <property type="match status" value="1"/>
</dbReference>
<dbReference type="Pfam" id="PF03702">
    <property type="entry name" value="AnmK"/>
    <property type="match status" value="1"/>
</dbReference>
<dbReference type="EMBL" id="JBHUOJ010000020">
    <property type="protein sequence ID" value="MFD2833448.1"/>
    <property type="molecule type" value="Genomic_DNA"/>
</dbReference>
<keyword evidence="1" id="KW-0418">Kinase</keyword>
<dbReference type="InterPro" id="IPR005338">
    <property type="entry name" value="Anhydro_N_Ac-Mur_kinase"/>
</dbReference>
<protein>
    <submittedName>
        <fullName evidence="1">Anhydro-N-acetylmuramic acid kinase</fullName>
        <ecNumber evidence="1">2.7.1.170</ecNumber>
    </submittedName>
</protein>
<dbReference type="NCBIfam" id="NF007144">
    <property type="entry name" value="PRK09585.2-3"/>
    <property type="match status" value="1"/>
</dbReference>
<dbReference type="SUPFAM" id="SSF53067">
    <property type="entry name" value="Actin-like ATPase domain"/>
    <property type="match status" value="1"/>
</dbReference>
<dbReference type="Gene3D" id="3.30.420.40">
    <property type="match status" value="2"/>
</dbReference>
<name>A0ABW5X4K9_9FLAO</name>
<dbReference type="RefSeq" id="WP_251742407.1">
    <property type="nucleotide sequence ID" value="NZ_JBHUOJ010000020.1"/>
</dbReference>
<keyword evidence="1" id="KW-0808">Transferase</keyword>
<sequence length="357" mass="39617">MEKQEYSIIGVMSGTSLDGIDLVHCTISAGENWDFKLHASETVAYPKEWQEKLSQAVNFQKEDLKSLNLEYTEFLAGVINTFITRNSIENVDAVSSHGHTVKHEPDKGFTLQIGNLEKLAALIDQTLVCDFRVQDVAMGGEGAPLVPVGDALFFNGYKYCLNLGGFANISTEVNSERVAYDISPVNTVLNYFSQKEGKAYDENGNMARDGDMNQELLEKLNALDFYHKQPPKSLGIEWVNQKVIPLIESFDLETPSILKTFCLHIAFQISESLDNQPSSKVLITGGGAFNDFLIETLEQQSNCSFTIPEREIVEFKEALIFALLGVLKLRGEVNVLKSVTGAEKDHSSGMVFKPSKK</sequence>
<dbReference type="InterPro" id="IPR043129">
    <property type="entry name" value="ATPase_NBD"/>
</dbReference>
<comment type="caution">
    <text evidence="1">The sequence shown here is derived from an EMBL/GenBank/DDBJ whole genome shotgun (WGS) entry which is preliminary data.</text>
</comment>
<reference evidence="2" key="1">
    <citation type="journal article" date="2019" name="Int. J. Syst. Evol. Microbiol.">
        <title>The Global Catalogue of Microorganisms (GCM) 10K type strain sequencing project: providing services to taxonomists for standard genome sequencing and annotation.</title>
        <authorList>
            <consortium name="The Broad Institute Genomics Platform"/>
            <consortium name="The Broad Institute Genome Sequencing Center for Infectious Disease"/>
            <person name="Wu L."/>
            <person name="Ma J."/>
        </authorList>
    </citation>
    <scope>NUCLEOTIDE SEQUENCE [LARGE SCALE GENOMIC DNA]</scope>
    <source>
        <strain evidence="2">KCTC 52925</strain>
    </source>
</reference>
<accession>A0ABW5X4K9</accession>
<organism evidence="1 2">
    <name type="scientific">Christiangramia antarctica</name>
    <dbReference type="NCBI Taxonomy" id="2058158"/>
    <lineage>
        <taxon>Bacteria</taxon>
        <taxon>Pseudomonadati</taxon>
        <taxon>Bacteroidota</taxon>
        <taxon>Flavobacteriia</taxon>
        <taxon>Flavobacteriales</taxon>
        <taxon>Flavobacteriaceae</taxon>
        <taxon>Christiangramia</taxon>
    </lineage>
</organism>
<dbReference type="PANTHER" id="PTHR30605:SF0">
    <property type="entry name" value="ANHYDRO-N-ACETYLMURAMIC ACID KINASE"/>
    <property type="match status" value="1"/>
</dbReference>
<keyword evidence="2" id="KW-1185">Reference proteome</keyword>
<gene>
    <name evidence="1" type="ORF">ACFSYS_09125</name>
</gene>